<dbReference type="GO" id="GO:0003677">
    <property type="term" value="F:DNA binding"/>
    <property type="evidence" value="ECO:0007669"/>
    <property type="project" value="UniProtKB-KW"/>
</dbReference>
<comment type="caution">
    <text evidence="5">The sequence shown here is derived from an EMBL/GenBank/DDBJ whole genome shotgun (WGS) entry which is preliminary data.</text>
</comment>
<dbReference type="Pfam" id="PF07729">
    <property type="entry name" value="FCD"/>
    <property type="match status" value="1"/>
</dbReference>
<dbReference type="SMART" id="SM00345">
    <property type="entry name" value="HTH_GNTR"/>
    <property type="match status" value="1"/>
</dbReference>
<evidence type="ECO:0000256" key="3">
    <source>
        <dbReference type="ARBA" id="ARBA00023163"/>
    </source>
</evidence>
<keyword evidence="6" id="KW-1185">Reference proteome</keyword>
<dbReference type="InterPro" id="IPR000524">
    <property type="entry name" value="Tscrpt_reg_HTH_GntR"/>
</dbReference>
<dbReference type="AlphaFoldDB" id="A0A544T5M8"/>
<evidence type="ECO:0000313" key="6">
    <source>
        <dbReference type="Proteomes" id="UP000318937"/>
    </source>
</evidence>
<keyword evidence="2" id="KW-0238">DNA-binding</keyword>
<dbReference type="Gene3D" id="1.20.120.530">
    <property type="entry name" value="GntR ligand-binding domain-like"/>
    <property type="match status" value="1"/>
</dbReference>
<dbReference type="Pfam" id="PF00392">
    <property type="entry name" value="GntR"/>
    <property type="match status" value="1"/>
</dbReference>
<proteinExistence type="predicted"/>
<keyword evidence="3" id="KW-0804">Transcription</keyword>
<protein>
    <submittedName>
        <fullName evidence="5">GntR family transcriptional regulator</fullName>
    </submittedName>
</protein>
<dbReference type="RefSeq" id="WP_142607889.1">
    <property type="nucleotide sequence ID" value="NZ_VDGG01000027.1"/>
</dbReference>
<reference evidence="5 6" key="1">
    <citation type="submission" date="2019-05" db="EMBL/GenBank/DDBJ databases">
        <title>Psychrobacillus vulpis sp. nov., a new species isolated from feces of a red fox that inhabits in The Tablas de Daimiel Natural Park, Albacete, Spain.</title>
        <authorList>
            <person name="Rodriguez M."/>
            <person name="Reina J.C."/>
            <person name="Bejar V."/>
            <person name="Llamas I."/>
        </authorList>
    </citation>
    <scope>NUCLEOTIDE SEQUENCE [LARGE SCALE GENOMIC DNA]</scope>
    <source>
        <strain evidence="5 6">NHI-2</strain>
    </source>
</reference>
<gene>
    <name evidence="5" type="ORF">FG383_13340</name>
</gene>
<name>A0A544T5M8_9BACI</name>
<dbReference type="Proteomes" id="UP000318937">
    <property type="component" value="Unassembled WGS sequence"/>
</dbReference>
<dbReference type="SUPFAM" id="SSF48008">
    <property type="entry name" value="GntR ligand-binding domain-like"/>
    <property type="match status" value="1"/>
</dbReference>
<evidence type="ECO:0000256" key="2">
    <source>
        <dbReference type="ARBA" id="ARBA00023125"/>
    </source>
</evidence>
<dbReference type="PANTHER" id="PTHR43537:SF24">
    <property type="entry name" value="GLUCONATE OPERON TRANSCRIPTIONAL REPRESSOR"/>
    <property type="match status" value="1"/>
</dbReference>
<dbReference type="Gene3D" id="1.10.10.10">
    <property type="entry name" value="Winged helix-like DNA-binding domain superfamily/Winged helix DNA-binding domain"/>
    <property type="match status" value="1"/>
</dbReference>
<dbReference type="SUPFAM" id="SSF46785">
    <property type="entry name" value="Winged helix' DNA-binding domain"/>
    <property type="match status" value="1"/>
</dbReference>
<evidence type="ECO:0000313" key="5">
    <source>
        <dbReference type="EMBL" id="TQR12726.1"/>
    </source>
</evidence>
<keyword evidence="1" id="KW-0805">Transcription regulation</keyword>
<dbReference type="PRINTS" id="PR00035">
    <property type="entry name" value="HTHGNTR"/>
</dbReference>
<dbReference type="GO" id="GO:0003700">
    <property type="term" value="F:DNA-binding transcription factor activity"/>
    <property type="evidence" value="ECO:0007669"/>
    <property type="project" value="InterPro"/>
</dbReference>
<dbReference type="InterPro" id="IPR036388">
    <property type="entry name" value="WH-like_DNA-bd_sf"/>
</dbReference>
<organism evidence="5 6">
    <name type="scientific">Psychrobacillus soli</name>
    <dbReference type="NCBI Taxonomy" id="1543965"/>
    <lineage>
        <taxon>Bacteria</taxon>
        <taxon>Bacillati</taxon>
        <taxon>Bacillota</taxon>
        <taxon>Bacilli</taxon>
        <taxon>Bacillales</taxon>
        <taxon>Bacillaceae</taxon>
        <taxon>Psychrobacillus</taxon>
    </lineage>
</organism>
<feature type="domain" description="HTH gntR-type" evidence="4">
    <location>
        <begin position="7"/>
        <end position="74"/>
    </location>
</feature>
<dbReference type="InterPro" id="IPR008920">
    <property type="entry name" value="TF_FadR/GntR_C"/>
</dbReference>
<evidence type="ECO:0000256" key="1">
    <source>
        <dbReference type="ARBA" id="ARBA00023015"/>
    </source>
</evidence>
<dbReference type="EMBL" id="VDGG01000027">
    <property type="protein sequence ID" value="TQR12726.1"/>
    <property type="molecule type" value="Genomic_DNA"/>
</dbReference>
<accession>A0A544T5M8</accession>
<dbReference type="SMART" id="SM00895">
    <property type="entry name" value="FCD"/>
    <property type="match status" value="1"/>
</dbReference>
<evidence type="ECO:0000259" key="4">
    <source>
        <dbReference type="PROSITE" id="PS50949"/>
    </source>
</evidence>
<sequence>MKILDNPLIRESAFNQLRKMILSQEIKPGEKLNEKEVAEQLGVSRTPVREALHKLELEGLVEIFPRRYCLVKGVTHECIREIHLIRSQLEPIAASIAVNNLTNEDLERLDNLIKLSVEFASKGNVEKIMEANDEFHQIINRASNLSRIIAILENMHDYVEAFRYSFMSRTDLVKRSIEEHQEILAALQTRDKELVKKIVTKHLEGITEYEEVILEDMKQSLKVFDDELHNK</sequence>
<dbReference type="CDD" id="cd07377">
    <property type="entry name" value="WHTH_GntR"/>
    <property type="match status" value="1"/>
</dbReference>
<dbReference type="PANTHER" id="PTHR43537">
    <property type="entry name" value="TRANSCRIPTIONAL REGULATOR, GNTR FAMILY"/>
    <property type="match status" value="1"/>
</dbReference>
<dbReference type="InterPro" id="IPR036390">
    <property type="entry name" value="WH_DNA-bd_sf"/>
</dbReference>
<dbReference type="OrthoDB" id="114741at2"/>
<dbReference type="PROSITE" id="PS50949">
    <property type="entry name" value="HTH_GNTR"/>
    <property type="match status" value="1"/>
</dbReference>
<dbReference type="InterPro" id="IPR011711">
    <property type="entry name" value="GntR_C"/>
</dbReference>